<evidence type="ECO:0000313" key="3">
    <source>
        <dbReference type="Proteomes" id="UP000197032"/>
    </source>
</evidence>
<dbReference type="RefSeq" id="WP_088553737.1">
    <property type="nucleotide sequence ID" value="NZ_BDGJ01000072.1"/>
</dbReference>
<protein>
    <submittedName>
        <fullName evidence="2">Uncharacterized protein</fullName>
    </submittedName>
</protein>
<accession>A0A1Z5HSW6</accession>
<dbReference type="AlphaFoldDB" id="A0A1Z5HSW6"/>
<feature type="transmembrane region" description="Helical" evidence="1">
    <location>
        <begin position="6"/>
        <end position="26"/>
    </location>
</feature>
<keyword evidence="1" id="KW-0472">Membrane</keyword>
<gene>
    <name evidence="2" type="ORF">KKC1_15150</name>
</gene>
<organism evidence="2 3">
    <name type="scientific">Calderihabitans maritimus</name>
    <dbReference type="NCBI Taxonomy" id="1246530"/>
    <lineage>
        <taxon>Bacteria</taxon>
        <taxon>Bacillati</taxon>
        <taxon>Bacillota</taxon>
        <taxon>Clostridia</taxon>
        <taxon>Neomoorellales</taxon>
        <taxon>Calderihabitantaceae</taxon>
        <taxon>Calderihabitans</taxon>
    </lineage>
</organism>
<dbReference type="Proteomes" id="UP000197032">
    <property type="component" value="Unassembled WGS sequence"/>
</dbReference>
<sequence>MDSTLLAGIFGLVGSIIGGLCSYYGIKKATDDNIRAQQVRIKQEKDLNKKASARIIYIDLFTAIREIIRVRRGDRGAPHNISAARDFSVHIANLSNHLSFEEMVLINKLYGLVEKIRLDIINSSFISSPDEKIRFSSDLLGQELFGDRFAEVAKRTDYRAIDREFLIASMKEDYGRLFNKIKDLAI</sequence>
<keyword evidence="3" id="KW-1185">Reference proteome</keyword>
<proteinExistence type="predicted"/>
<comment type="caution">
    <text evidence="2">The sequence shown here is derived from an EMBL/GenBank/DDBJ whole genome shotgun (WGS) entry which is preliminary data.</text>
</comment>
<evidence type="ECO:0000313" key="2">
    <source>
        <dbReference type="EMBL" id="GAW92360.1"/>
    </source>
</evidence>
<keyword evidence="1" id="KW-0812">Transmembrane</keyword>
<keyword evidence="1" id="KW-1133">Transmembrane helix</keyword>
<dbReference type="EMBL" id="BDGJ01000072">
    <property type="protein sequence ID" value="GAW92360.1"/>
    <property type="molecule type" value="Genomic_DNA"/>
</dbReference>
<reference evidence="3" key="1">
    <citation type="journal article" date="2017" name="Appl. Environ. Microbiol.">
        <title>Genomic analysis of Calderihabitans maritimus KKC1, a thermophilic hydrogenogenic carboxydotrophic bacterium isolated from marine sediment.</title>
        <authorList>
            <person name="Omae K."/>
            <person name="Yoneda Y."/>
            <person name="Fukuyama Y."/>
            <person name="Yoshida T."/>
            <person name="Sako Y."/>
        </authorList>
    </citation>
    <scope>NUCLEOTIDE SEQUENCE [LARGE SCALE GENOMIC DNA]</scope>
    <source>
        <strain evidence="3">KKC1</strain>
    </source>
</reference>
<evidence type="ECO:0000256" key="1">
    <source>
        <dbReference type="SAM" id="Phobius"/>
    </source>
</evidence>
<name>A0A1Z5HSW6_9FIRM</name>